<reference evidence="2 3" key="1">
    <citation type="journal article" date="2014" name="Agronomy (Basel)">
        <title>A Draft Genome Sequence for Ensete ventricosum, the Drought-Tolerant Tree Against Hunger.</title>
        <authorList>
            <person name="Harrison J."/>
            <person name="Moore K.A."/>
            <person name="Paszkiewicz K."/>
            <person name="Jones T."/>
            <person name="Grant M."/>
            <person name="Ambacheew D."/>
            <person name="Muzemil S."/>
            <person name="Studholme D.J."/>
        </authorList>
    </citation>
    <scope>NUCLEOTIDE SEQUENCE [LARGE SCALE GENOMIC DNA]</scope>
</reference>
<evidence type="ECO:0000313" key="3">
    <source>
        <dbReference type="Proteomes" id="UP000287651"/>
    </source>
</evidence>
<proteinExistence type="predicted"/>
<name>A0A426ZNN9_ENSVE</name>
<feature type="region of interest" description="Disordered" evidence="1">
    <location>
        <begin position="44"/>
        <end position="92"/>
    </location>
</feature>
<protein>
    <submittedName>
        <fullName evidence="2">Uncharacterized protein</fullName>
    </submittedName>
</protein>
<dbReference type="Proteomes" id="UP000287651">
    <property type="component" value="Unassembled WGS sequence"/>
</dbReference>
<organism evidence="2 3">
    <name type="scientific">Ensete ventricosum</name>
    <name type="common">Abyssinian banana</name>
    <name type="synonym">Musa ensete</name>
    <dbReference type="NCBI Taxonomy" id="4639"/>
    <lineage>
        <taxon>Eukaryota</taxon>
        <taxon>Viridiplantae</taxon>
        <taxon>Streptophyta</taxon>
        <taxon>Embryophyta</taxon>
        <taxon>Tracheophyta</taxon>
        <taxon>Spermatophyta</taxon>
        <taxon>Magnoliopsida</taxon>
        <taxon>Liliopsida</taxon>
        <taxon>Zingiberales</taxon>
        <taxon>Musaceae</taxon>
        <taxon>Ensete</taxon>
    </lineage>
</organism>
<evidence type="ECO:0000256" key="1">
    <source>
        <dbReference type="SAM" id="MobiDB-lite"/>
    </source>
</evidence>
<feature type="non-terminal residue" evidence="2">
    <location>
        <position position="92"/>
    </location>
</feature>
<accession>A0A426ZNN9</accession>
<dbReference type="Gene3D" id="3.90.79.10">
    <property type="entry name" value="Nucleoside Triphosphate Pyrophosphohydrolase"/>
    <property type="match status" value="1"/>
</dbReference>
<dbReference type="AlphaFoldDB" id="A0A426ZNN9"/>
<gene>
    <name evidence="2" type="ORF">B296_00040956</name>
</gene>
<comment type="caution">
    <text evidence="2">The sequence shown here is derived from an EMBL/GenBank/DDBJ whole genome shotgun (WGS) entry which is preliminary data.</text>
</comment>
<sequence length="92" mass="10173">MCKLKFCCSATSVGAVSYMDIDGCRYKRDVLFCYDLKLPAEFTPKNEGEKGEMNEEKGTMSSRLLARGEGRTRQRLVSSHGVKGERGDASSP</sequence>
<evidence type="ECO:0000313" key="2">
    <source>
        <dbReference type="EMBL" id="RRT65606.1"/>
    </source>
</evidence>
<feature type="compositionally biased region" description="Basic and acidic residues" evidence="1">
    <location>
        <begin position="44"/>
        <end position="58"/>
    </location>
</feature>
<dbReference type="EMBL" id="AMZH03005754">
    <property type="protein sequence ID" value="RRT65606.1"/>
    <property type="molecule type" value="Genomic_DNA"/>
</dbReference>
<feature type="compositionally biased region" description="Basic and acidic residues" evidence="1">
    <location>
        <begin position="82"/>
        <end position="92"/>
    </location>
</feature>